<dbReference type="InterPro" id="IPR036249">
    <property type="entry name" value="Thioredoxin-like_sf"/>
</dbReference>
<gene>
    <name evidence="2" type="ORF">DF182_04620</name>
</gene>
<protein>
    <submittedName>
        <fullName evidence="2">Thiol-disulfide isomerase</fullName>
    </submittedName>
</protein>
<dbReference type="PANTHER" id="PTHR43640:SF1">
    <property type="entry name" value="THIOREDOXIN-DEPENDENT PEROXIREDOXIN"/>
    <property type="match status" value="1"/>
</dbReference>
<feature type="domain" description="Redoxin" evidence="1">
    <location>
        <begin position="27"/>
        <end position="161"/>
    </location>
</feature>
<dbReference type="PANTHER" id="PTHR43640">
    <property type="entry name" value="OS07G0260300 PROTEIN"/>
    <property type="match status" value="1"/>
</dbReference>
<dbReference type="GO" id="GO:0016853">
    <property type="term" value="F:isomerase activity"/>
    <property type="evidence" value="ECO:0007669"/>
    <property type="project" value="UniProtKB-KW"/>
</dbReference>
<dbReference type="Pfam" id="PF08534">
    <property type="entry name" value="Redoxin"/>
    <property type="match status" value="1"/>
</dbReference>
<name>A0A365Y6B1_9BACT</name>
<dbReference type="InterPro" id="IPR047262">
    <property type="entry name" value="PRX-like1"/>
</dbReference>
<keyword evidence="3" id="KW-1185">Reference proteome</keyword>
<dbReference type="Proteomes" id="UP000253410">
    <property type="component" value="Unassembled WGS sequence"/>
</dbReference>
<proteinExistence type="predicted"/>
<dbReference type="SUPFAM" id="SSF52833">
    <property type="entry name" value="Thioredoxin-like"/>
    <property type="match status" value="1"/>
</dbReference>
<keyword evidence="2" id="KW-0413">Isomerase</keyword>
<dbReference type="AlphaFoldDB" id="A0A365Y6B1"/>
<reference evidence="2 3" key="1">
    <citation type="submission" date="2018-05" db="EMBL/GenBank/DDBJ databases">
        <title>Chitinophaga sp. K3CV102501T nov., isolated from isolated from a monsoon evergreen broad-leaved forest soil.</title>
        <authorList>
            <person name="Lv Y."/>
        </authorList>
    </citation>
    <scope>NUCLEOTIDE SEQUENCE [LARGE SCALE GENOMIC DNA]</scope>
    <source>
        <strain evidence="2 3">GDMCC 1.1325</strain>
    </source>
</reference>
<dbReference type="GO" id="GO:0016491">
    <property type="term" value="F:oxidoreductase activity"/>
    <property type="evidence" value="ECO:0007669"/>
    <property type="project" value="InterPro"/>
</dbReference>
<evidence type="ECO:0000313" key="2">
    <source>
        <dbReference type="EMBL" id="RBL94116.1"/>
    </source>
</evidence>
<evidence type="ECO:0000313" key="3">
    <source>
        <dbReference type="Proteomes" id="UP000253410"/>
    </source>
</evidence>
<dbReference type="Gene3D" id="3.40.30.10">
    <property type="entry name" value="Glutaredoxin"/>
    <property type="match status" value="1"/>
</dbReference>
<sequence>MKSALYLTCTFLLASFCPIREGQLEPGAPLPKPENKWMDVSGKEISLNSVKGANGLLVIFGANRCPYMLRNQDRLRNICSFAHNNNIGVVMVNSNEANRAEEESLTSMKAYASTQSFQCFYILDKNAELADAFDANHTPECYLFDKKNHLVYKGAIDDSPGNAETVKVQLLHNAISETAAGKSVTVSTSNSLGCNIKRNR</sequence>
<evidence type="ECO:0000259" key="1">
    <source>
        <dbReference type="Pfam" id="PF08534"/>
    </source>
</evidence>
<dbReference type="OrthoDB" id="9809746at2"/>
<dbReference type="InterPro" id="IPR013740">
    <property type="entry name" value="Redoxin"/>
</dbReference>
<dbReference type="EMBL" id="QFFJ01000001">
    <property type="protein sequence ID" value="RBL94116.1"/>
    <property type="molecule type" value="Genomic_DNA"/>
</dbReference>
<accession>A0A365Y6B1</accession>
<organism evidence="2 3">
    <name type="scientific">Chitinophaga flava</name>
    <dbReference type="NCBI Taxonomy" id="2259036"/>
    <lineage>
        <taxon>Bacteria</taxon>
        <taxon>Pseudomonadati</taxon>
        <taxon>Bacteroidota</taxon>
        <taxon>Chitinophagia</taxon>
        <taxon>Chitinophagales</taxon>
        <taxon>Chitinophagaceae</taxon>
        <taxon>Chitinophaga</taxon>
    </lineage>
</organism>
<comment type="caution">
    <text evidence="2">The sequence shown here is derived from an EMBL/GenBank/DDBJ whole genome shotgun (WGS) entry which is preliminary data.</text>
</comment>